<dbReference type="InterPro" id="IPR035206">
    <property type="entry name" value="Proteasome_beta2"/>
</dbReference>
<comment type="similarity">
    <text evidence="5">Belongs to the peptidase T1B family.</text>
</comment>
<comment type="function">
    <text evidence="5">Component of the proteasome, a multicatalytic proteinase complex which is characterized by its ability to cleave peptides with Arg, Phe, Tyr, Leu, and Glu adjacent to the leaving group at neutral or slightly basic pH. The proteasome has an ATP-dependent proteolytic activity.</text>
</comment>
<dbReference type="EMBL" id="SWFS01000483">
    <property type="protein sequence ID" value="KAA8901649.1"/>
    <property type="molecule type" value="Genomic_DNA"/>
</dbReference>
<evidence type="ECO:0000313" key="7">
    <source>
        <dbReference type="Proteomes" id="UP000761534"/>
    </source>
</evidence>
<comment type="subunit">
    <text evidence="5">Component of the proteasome complex.</text>
</comment>
<dbReference type="GO" id="GO:0005737">
    <property type="term" value="C:cytoplasm"/>
    <property type="evidence" value="ECO:0007669"/>
    <property type="project" value="UniProtKB-SubCell"/>
</dbReference>
<comment type="subcellular location">
    <subcellularLocation>
        <location evidence="5">Cytoplasm</location>
    </subcellularLocation>
    <subcellularLocation>
        <location evidence="5">Nucleus</location>
    </subcellularLocation>
</comment>
<dbReference type="PANTHER" id="PTHR32194">
    <property type="entry name" value="METALLOPROTEASE TLDD"/>
    <property type="match status" value="1"/>
</dbReference>
<organism evidence="6 7">
    <name type="scientific">Trichomonascus ciferrii</name>
    <dbReference type="NCBI Taxonomy" id="44093"/>
    <lineage>
        <taxon>Eukaryota</taxon>
        <taxon>Fungi</taxon>
        <taxon>Dikarya</taxon>
        <taxon>Ascomycota</taxon>
        <taxon>Saccharomycotina</taxon>
        <taxon>Dipodascomycetes</taxon>
        <taxon>Dipodascales</taxon>
        <taxon>Trichomonascaceae</taxon>
        <taxon>Trichomonascus</taxon>
        <taxon>Trichomonascus ciferrii complex</taxon>
    </lineage>
</organism>
<sequence length="195" mass="21597">MDIILGVTTKDSVILATSKSAVRGISVLKDTDDKTMDLNDHSLLAFTGEAGDTLHFAEFLQANIKLYGIRHGIDMSGNAVSSFARNELAKALRSRKPFQVNLLIGSYDQKSDKPTLNWIDYLAAKAQLPYAAHGYAAFYVSSLLDRHYKPGMSEEDALQLISACVKELRTRMPIDFKGVQVKIVDRNGIRQADDM</sequence>
<dbReference type="GO" id="GO:0010499">
    <property type="term" value="P:proteasomal ubiquitin-independent protein catabolic process"/>
    <property type="evidence" value="ECO:0007669"/>
    <property type="project" value="UniProtKB-ARBA"/>
</dbReference>
<dbReference type="VEuPathDB" id="FungiDB:TRICI_006049"/>
<evidence type="ECO:0000256" key="4">
    <source>
        <dbReference type="ARBA" id="ARBA00026071"/>
    </source>
</evidence>
<evidence type="ECO:0000256" key="1">
    <source>
        <dbReference type="ARBA" id="ARBA00022490"/>
    </source>
</evidence>
<dbReference type="OrthoDB" id="268428at2759"/>
<dbReference type="SUPFAM" id="SSF56235">
    <property type="entry name" value="N-terminal nucleophile aminohydrolases (Ntn hydrolases)"/>
    <property type="match status" value="1"/>
</dbReference>
<dbReference type="PROSITE" id="PS51476">
    <property type="entry name" value="PROTEASOME_BETA_2"/>
    <property type="match status" value="1"/>
</dbReference>
<gene>
    <name evidence="6" type="ORF">TRICI_006049</name>
</gene>
<dbReference type="FunFam" id="3.60.20.10:FF:000008">
    <property type="entry name" value="Proteasome subunit beta type-4"/>
    <property type="match status" value="1"/>
</dbReference>
<comment type="caution">
    <text evidence="6">The sequence shown here is derived from an EMBL/GenBank/DDBJ whole genome shotgun (WGS) entry which is preliminary data.</text>
</comment>
<dbReference type="InterPro" id="IPR001353">
    <property type="entry name" value="Proteasome_sua/b"/>
</dbReference>
<keyword evidence="7" id="KW-1185">Reference proteome</keyword>
<evidence type="ECO:0000313" key="6">
    <source>
        <dbReference type="EMBL" id="KAA8901649.1"/>
    </source>
</evidence>
<reference evidence="6" key="1">
    <citation type="journal article" date="2019" name="G3 (Bethesda)">
        <title>Genome Assemblies of Two Rare Opportunistic Yeast Pathogens: Diutina rugosa (syn. Candida rugosa) and Trichomonascus ciferrii (syn. Candida ciferrii).</title>
        <authorList>
            <person name="Mixao V."/>
            <person name="Saus E."/>
            <person name="Hansen A.P."/>
            <person name="Lass-Florl C."/>
            <person name="Gabaldon T."/>
        </authorList>
    </citation>
    <scope>NUCLEOTIDE SEQUENCE</scope>
    <source>
        <strain evidence="6">CBS 4856</strain>
    </source>
</reference>
<evidence type="ECO:0000256" key="3">
    <source>
        <dbReference type="ARBA" id="ARBA00023242"/>
    </source>
</evidence>
<keyword evidence="2 5" id="KW-0647">Proteasome</keyword>
<dbReference type="GO" id="GO:0043161">
    <property type="term" value="P:proteasome-mediated ubiquitin-dependent protein catabolic process"/>
    <property type="evidence" value="ECO:0007669"/>
    <property type="project" value="UniProtKB-ARBA"/>
</dbReference>
<keyword evidence="3 5" id="KW-0539">Nucleus</keyword>
<proteinExistence type="inferred from homology"/>
<dbReference type="AlphaFoldDB" id="A0A642UM72"/>
<dbReference type="Proteomes" id="UP000761534">
    <property type="component" value="Unassembled WGS sequence"/>
</dbReference>
<dbReference type="InterPro" id="IPR023333">
    <property type="entry name" value="Proteasome_suB-type"/>
</dbReference>
<dbReference type="PANTHER" id="PTHR32194:SF2">
    <property type="entry name" value="PROTEASOME SUBUNIT BETA TYPE-1"/>
    <property type="match status" value="1"/>
</dbReference>
<accession>A0A642UM72</accession>
<evidence type="ECO:0000256" key="2">
    <source>
        <dbReference type="ARBA" id="ARBA00022942"/>
    </source>
</evidence>
<comment type="subunit">
    <text evidence="4">The 26S proteasome consists of a 20S proteasome core and two 19S regulatory subunits. The 20S proteasome core is composed of 28 subunits that are arranged in four stacked rings, resulting in a barrel-shaped structure. The two end rings are each formed by seven alpha subunits, and the two central rings are each formed by seven beta subunits. The catalytic chamber with the active sites is on the inside of the barrel.</text>
</comment>
<dbReference type="GO" id="GO:0019774">
    <property type="term" value="C:proteasome core complex, beta-subunit complex"/>
    <property type="evidence" value="ECO:0007669"/>
    <property type="project" value="UniProtKB-ARBA"/>
</dbReference>
<dbReference type="InterPro" id="IPR029055">
    <property type="entry name" value="Ntn_hydrolases_N"/>
</dbReference>
<keyword evidence="1 5" id="KW-0963">Cytoplasm</keyword>
<protein>
    <recommendedName>
        <fullName evidence="5">Proteasome subunit beta</fullName>
    </recommendedName>
</protein>
<dbReference type="Gene3D" id="3.60.20.10">
    <property type="entry name" value="Glutamine Phosphoribosylpyrophosphate, subunit 1, domain 1"/>
    <property type="match status" value="1"/>
</dbReference>
<dbReference type="CDD" id="cd03758">
    <property type="entry name" value="proteasome_beta_type_2"/>
    <property type="match status" value="1"/>
</dbReference>
<dbReference type="GO" id="GO:0005634">
    <property type="term" value="C:nucleus"/>
    <property type="evidence" value="ECO:0007669"/>
    <property type="project" value="UniProtKB-SubCell"/>
</dbReference>
<dbReference type="Pfam" id="PF00227">
    <property type="entry name" value="Proteasome"/>
    <property type="match status" value="1"/>
</dbReference>
<name>A0A642UM72_9ASCO</name>
<evidence type="ECO:0000256" key="5">
    <source>
        <dbReference type="RuleBase" id="RU004203"/>
    </source>
</evidence>